<evidence type="ECO:0000313" key="3">
    <source>
        <dbReference type="Proteomes" id="UP001589700"/>
    </source>
</evidence>
<dbReference type="Gene3D" id="3.40.50.150">
    <property type="entry name" value="Vaccinia Virus protein VP39"/>
    <property type="match status" value="1"/>
</dbReference>
<keyword evidence="2" id="KW-0808">Transferase</keyword>
<gene>
    <name evidence="2" type="ORF">ACFFVD_09345</name>
</gene>
<reference evidence="2 3" key="1">
    <citation type="submission" date="2024-09" db="EMBL/GenBank/DDBJ databases">
        <authorList>
            <person name="Sun Q."/>
            <person name="Mori K."/>
        </authorList>
    </citation>
    <scope>NUCLEOTIDE SEQUENCE [LARGE SCALE GENOMIC DNA]</scope>
    <source>
        <strain evidence="2 3">CCM 7659</strain>
    </source>
</reference>
<organism evidence="2 3">
    <name type="scientific">Dietzia aerolata</name>
    <dbReference type="NCBI Taxonomy" id="595984"/>
    <lineage>
        <taxon>Bacteria</taxon>
        <taxon>Bacillati</taxon>
        <taxon>Actinomycetota</taxon>
        <taxon>Actinomycetes</taxon>
        <taxon>Mycobacteriales</taxon>
        <taxon>Dietziaceae</taxon>
        <taxon>Dietzia</taxon>
    </lineage>
</organism>
<feature type="region of interest" description="Disordered" evidence="1">
    <location>
        <begin position="28"/>
        <end position="77"/>
    </location>
</feature>
<accession>A0ABV5JQN4</accession>
<name>A0ABV5JQN4_9ACTN</name>
<keyword evidence="2" id="KW-0489">Methyltransferase</keyword>
<evidence type="ECO:0000256" key="1">
    <source>
        <dbReference type="SAM" id="MobiDB-lite"/>
    </source>
</evidence>
<protein>
    <submittedName>
        <fullName evidence="2">Methyltransferase type 11</fullName>
    </submittedName>
</protein>
<evidence type="ECO:0000313" key="2">
    <source>
        <dbReference type="EMBL" id="MFB9260008.1"/>
    </source>
</evidence>
<dbReference type="InterPro" id="IPR029063">
    <property type="entry name" value="SAM-dependent_MTases_sf"/>
</dbReference>
<comment type="caution">
    <text evidence="2">The sequence shown here is derived from an EMBL/GenBank/DDBJ whole genome shotgun (WGS) entry which is preliminary data.</text>
</comment>
<dbReference type="GO" id="GO:0032259">
    <property type="term" value="P:methylation"/>
    <property type="evidence" value="ECO:0007669"/>
    <property type="project" value="UniProtKB-KW"/>
</dbReference>
<proteinExistence type="predicted"/>
<dbReference type="EMBL" id="JBHMDY010000004">
    <property type="protein sequence ID" value="MFB9260008.1"/>
    <property type="molecule type" value="Genomic_DNA"/>
</dbReference>
<sequence length="359" mass="37817">MTPGSSALWRALDLLRCPLCGDPVEPVWSGPASTQTRTQYSAQDSAQASTEPDHPPAAGRSGTGEQPAEISGVRCRSGHSFDRARQGHLTLFGPRGRRFAGDSTDQVLAREKVLASGVLDPVADLLGVCVREALSRGEDTNSDNHDPTRAGTGPVVLEAGAGTGFYLASVLHAIGTDRGTDRGTEDPAPPLGIGTEISVAAARRLARADTDIAAIVADTWDQLPFADDSVDVVQVVFAPRNAAEFARVLAPGGSLVVAGPGPGHLEPLRTDAGMLTPDADRPDRLEAALADHFIPGSVRVVDTIVRVPDQIAVDLALMGPSGVHLERAEVEKRLGDADRDVRVHVELRTFHSRDDARDG</sequence>
<feature type="compositionally biased region" description="Polar residues" evidence="1">
    <location>
        <begin position="31"/>
        <end position="50"/>
    </location>
</feature>
<dbReference type="SUPFAM" id="SSF53335">
    <property type="entry name" value="S-adenosyl-L-methionine-dependent methyltransferases"/>
    <property type="match status" value="1"/>
</dbReference>
<dbReference type="Proteomes" id="UP001589700">
    <property type="component" value="Unassembled WGS sequence"/>
</dbReference>
<dbReference type="GO" id="GO:0008168">
    <property type="term" value="F:methyltransferase activity"/>
    <property type="evidence" value="ECO:0007669"/>
    <property type="project" value="UniProtKB-KW"/>
</dbReference>
<dbReference type="RefSeq" id="WP_338403496.1">
    <property type="nucleotide sequence ID" value="NZ_JAALDM010000043.1"/>
</dbReference>
<keyword evidence="3" id="KW-1185">Reference proteome</keyword>